<organism evidence="1 2">
    <name type="scientific">Engystomops pustulosus</name>
    <name type="common">Tungara frog</name>
    <name type="synonym">Physalaemus pustulosus</name>
    <dbReference type="NCBI Taxonomy" id="76066"/>
    <lineage>
        <taxon>Eukaryota</taxon>
        <taxon>Metazoa</taxon>
        <taxon>Chordata</taxon>
        <taxon>Craniata</taxon>
        <taxon>Vertebrata</taxon>
        <taxon>Euteleostomi</taxon>
        <taxon>Amphibia</taxon>
        <taxon>Batrachia</taxon>
        <taxon>Anura</taxon>
        <taxon>Neobatrachia</taxon>
        <taxon>Hyloidea</taxon>
        <taxon>Leptodactylidae</taxon>
        <taxon>Leiuperinae</taxon>
        <taxon>Engystomops</taxon>
    </lineage>
</organism>
<dbReference type="EMBL" id="WNYA01000002">
    <property type="protein sequence ID" value="KAG8590789.1"/>
    <property type="molecule type" value="Genomic_DNA"/>
</dbReference>
<protein>
    <submittedName>
        <fullName evidence="1">Uncharacterized protein</fullName>
    </submittedName>
</protein>
<dbReference type="AlphaFoldDB" id="A0AAV7D1H8"/>
<evidence type="ECO:0000313" key="2">
    <source>
        <dbReference type="Proteomes" id="UP000824782"/>
    </source>
</evidence>
<dbReference type="Proteomes" id="UP000824782">
    <property type="component" value="Unassembled WGS sequence"/>
</dbReference>
<evidence type="ECO:0000313" key="1">
    <source>
        <dbReference type="EMBL" id="KAG8590789.1"/>
    </source>
</evidence>
<gene>
    <name evidence="1" type="ORF">GDO81_006902</name>
</gene>
<sequence>MEEYISLASISIILRQVGYSTIKAQADITKTPFDTMAPNVTLSTCSGVQEIVNPSIPVPYGLLWSYNVNIYVLIVNIPNGLLPKNCAEPIHI</sequence>
<reference evidence="1" key="1">
    <citation type="thesis" date="2020" institute="ProQuest LLC" country="789 East Eisenhower Parkway, Ann Arbor, MI, USA">
        <title>Comparative Genomics and Chromosome Evolution.</title>
        <authorList>
            <person name="Mudd A.B."/>
        </authorList>
    </citation>
    <scope>NUCLEOTIDE SEQUENCE</scope>
    <source>
        <strain evidence="1">237g6f4</strain>
        <tissue evidence="1">Blood</tissue>
    </source>
</reference>
<name>A0AAV7D1H8_ENGPU</name>
<keyword evidence="2" id="KW-1185">Reference proteome</keyword>
<accession>A0AAV7D1H8</accession>
<comment type="caution">
    <text evidence="1">The sequence shown here is derived from an EMBL/GenBank/DDBJ whole genome shotgun (WGS) entry which is preliminary data.</text>
</comment>
<proteinExistence type="predicted"/>